<dbReference type="EMBL" id="LAZR01023490">
    <property type="protein sequence ID" value="KKL78333.1"/>
    <property type="molecule type" value="Genomic_DNA"/>
</dbReference>
<proteinExistence type="predicted"/>
<protein>
    <submittedName>
        <fullName evidence="1">Uncharacterized protein</fullName>
    </submittedName>
</protein>
<evidence type="ECO:0000313" key="1">
    <source>
        <dbReference type="EMBL" id="KKL78333.1"/>
    </source>
</evidence>
<gene>
    <name evidence="1" type="ORF">LCGC14_2025860</name>
</gene>
<name>A0A0F9EW49_9ZZZZ</name>
<organism evidence="1">
    <name type="scientific">marine sediment metagenome</name>
    <dbReference type="NCBI Taxonomy" id="412755"/>
    <lineage>
        <taxon>unclassified sequences</taxon>
        <taxon>metagenomes</taxon>
        <taxon>ecological metagenomes</taxon>
    </lineage>
</organism>
<sequence>MIAAVRFTCSPGAEIAWRVICREWRTAFPWGAGHDWSEYGPGGPPQSGISDPTPLRAERMGVVAATERALAQLEAISEDGGLAAQFAKCSLSQQSWWHVKHRVCRRGGEHEDCVDRERIVELLAAAQEWLWHHVPLEDVPEPPLETPGLPL</sequence>
<dbReference type="AlphaFoldDB" id="A0A0F9EW49"/>
<accession>A0A0F9EW49</accession>
<reference evidence="1" key="1">
    <citation type="journal article" date="2015" name="Nature">
        <title>Complex archaea that bridge the gap between prokaryotes and eukaryotes.</title>
        <authorList>
            <person name="Spang A."/>
            <person name="Saw J.H."/>
            <person name="Jorgensen S.L."/>
            <person name="Zaremba-Niedzwiedzka K."/>
            <person name="Martijn J."/>
            <person name="Lind A.E."/>
            <person name="van Eijk R."/>
            <person name="Schleper C."/>
            <person name="Guy L."/>
            <person name="Ettema T.J."/>
        </authorList>
    </citation>
    <scope>NUCLEOTIDE SEQUENCE</scope>
</reference>
<comment type="caution">
    <text evidence="1">The sequence shown here is derived from an EMBL/GenBank/DDBJ whole genome shotgun (WGS) entry which is preliminary data.</text>
</comment>